<dbReference type="InterPro" id="IPR052077">
    <property type="entry name" value="CcrZ_PhaseVar_Mediator"/>
</dbReference>
<evidence type="ECO:0000313" key="1">
    <source>
        <dbReference type="EMBL" id="NYE69787.1"/>
    </source>
</evidence>
<organism evidence="1 2">
    <name type="scientific">Microlunatus parietis</name>
    <dbReference type="NCBI Taxonomy" id="682979"/>
    <lineage>
        <taxon>Bacteria</taxon>
        <taxon>Bacillati</taxon>
        <taxon>Actinomycetota</taxon>
        <taxon>Actinomycetes</taxon>
        <taxon>Propionibacteriales</taxon>
        <taxon>Propionibacteriaceae</taxon>
        <taxon>Microlunatus</taxon>
    </lineage>
</organism>
<sequence>MAELTEGYVRAVLPGAGWRVSEVRGSMRVTRLAERGEEAVAVKLIETPLAILSRLADLGVTPPILASGVHKEREYVVQRAVSGPHPDHDWFAANLPRWADLVGSYLNDEALRRLLLPGQGTWRLAVPDAVAMIDAQPAPTLAPLRDHELQVRLDRWRRQAAELARQTARPIHPDPHWHNYVIADGHPYLLDWDLVDLSDPLRDVGIQVWGFLPQPRWAEFLQRVGLTPGDAAEAAIHWWAAFKMIMNAWWNDRHGDESGAAFHADAFKLAVDRRPWLPRP</sequence>
<proteinExistence type="predicted"/>
<comment type="caution">
    <text evidence="1">The sequence shown here is derived from an EMBL/GenBank/DDBJ whole genome shotgun (WGS) entry which is preliminary data.</text>
</comment>
<dbReference type="RefSeq" id="WP_179748774.1">
    <property type="nucleotide sequence ID" value="NZ_JACCBU010000001.1"/>
</dbReference>
<dbReference type="PANTHER" id="PTHR40086">
    <property type="entry name" value="PHOSPHOTRANSFERASE YTMP-RELATED"/>
    <property type="match status" value="1"/>
</dbReference>
<gene>
    <name evidence="1" type="ORF">BKA15_001116</name>
</gene>
<keyword evidence="2" id="KW-1185">Reference proteome</keyword>
<accession>A0A7Y9I3X4</accession>
<reference evidence="1 2" key="1">
    <citation type="submission" date="2020-07" db="EMBL/GenBank/DDBJ databases">
        <title>Sequencing the genomes of 1000 actinobacteria strains.</title>
        <authorList>
            <person name="Klenk H.-P."/>
        </authorList>
    </citation>
    <scope>NUCLEOTIDE SEQUENCE [LARGE SCALE GENOMIC DNA]</scope>
    <source>
        <strain evidence="1 2">DSM 22083</strain>
    </source>
</reference>
<dbReference type="Gene3D" id="3.90.1200.10">
    <property type="match status" value="1"/>
</dbReference>
<dbReference type="Proteomes" id="UP000569914">
    <property type="component" value="Unassembled WGS sequence"/>
</dbReference>
<name>A0A7Y9I3X4_9ACTN</name>
<evidence type="ECO:0008006" key="3">
    <source>
        <dbReference type="Google" id="ProtNLM"/>
    </source>
</evidence>
<dbReference type="PANTHER" id="PTHR40086:SF1">
    <property type="entry name" value="CELL CYCLE REGULATOR CCRZ"/>
    <property type="match status" value="1"/>
</dbReference>
<dbReference type="InterPro" id="IPR011009">
    <property type="entry name" value="Kinase-like_dom_sf"/>
</dbReference>
<dbReference type="SUPFAM" id="SSF56112">
    <property type="entry name" value="Protein kinase-like (PK-like)"/>
    <property type="match status" value="1"/>
</dbReference>
<evidence type="ECO:0000313" key="2">
    <source>
        <dbReference type="Proteomes" id="UP000569914"/>
    </source>
</evidence>
<dbReference type="AlphaFoldDB" id="A0A7Y9I3X4"/>
<protein>
    <recommendedName>
        <fullName evidence="3">Phosphotransferase enzyme family protein</fullName>
    </recommendedName>
</protein>
<dbReference type="EMBL" id="JACCBU010000001">
    <property type="protein sequence ID" value="NYE69787.1"/>
    <property type="molecule type" value="Genomic_DNA"/>
</dbReference>